<proteinExistence type="predicted"/>
<reference evidence="2" key="1">
    <citation type="journal article" date="2019" name="Int. J. Syst. Evol. Microbiol.">
        <title>The Global Catalogue of Microorganisms (GCM) 10K type strain sequencing project: providing services to taxonomists for standard genome sequencing and annotation.</title>
        <authorList>
            <consortium name="The Broad Institute Genomics Platform"/>
            <consortium name="The Broad Institute Genome Sequencing Center for Infectious Disease"/>
            <person name="Wu L."/>
            <person name="Ma J."/>
        </authorList>
    </citation>
    <scope>NUCLEOTIDE SEQUENCE [LARGE SCALE GENOMIC DNA]</scope>
    <source>
        <strain evidence="2">JCM 32306</strain>
    </source>
</reference>
<accession>A0ABQ2RK19</accession>
<evidence type="ECO:0008006" key="3">
    <source>
        <dbReference type="Google" id="ProtNLM"/>
    </source>
</evidence>
<name>A0ABQ2RK19_9GAMM</name>
<comment type="caution">
    <text evidence="1">The sequence shown here is derived from an EMBL/GenBank/DDBJ whole genome shotgun (WGS) entry which is preliminary data.</text>
</comment>
<gene>
    <name evidence="1" type="ORF">GCM10009411_36660</name>
</gene>
<evidence type="ECO:0000313" key="2">
    <source>
        <dbReference type="Proteomes" id="UP000619118"/>
    </source>
</evidence>
<keyword evidence="2" id="KW-1185">Reference proteome</keyword>
<evidence type="ECO:0000313" key="1">
    <source>
        <dbReference type="EMBL" id="GGQ33932.1"/>
    </source>
</evidence>
<protein>
    <recommendedName>
        <fullName evidence="3">PilZ domain-containing protein</fullName>
    </recommendedName>
</protein>
<dbReference type="Proteomes" id="UP000619118">
    <property type="component" value="Unassembled WGS sequence"/>
</dbReference>
<organism evidence="1 2">
    <name type="scientific">Shewanella litoralis</name>
    <dbReference type="NCBI Taxonomy" id="2282700"/>
    <lineage>
        <taxon>Bacteria</taxon>
        <taxon>Pseudomonadati</taxon>
        <taxon>Pseudomonadota</taxon>
        <taxon>Gammaproteobacteria</taxon>
        <taxon>Alteromonadales</taxon>
        <taxon>Shewanellaceae</taxon>
        <taxon>Shewanella</taxon>
    </lineage>
</organism>
<dbReference type="EMBL" id="BMQX01000041">
    <property type="protein sequence ID" value="GGQ33932.1"/>
    <property type="molecule type" value="Genomic_DNA"/>
</dbReference>
<sequence>MVIKRMTYNIKFPPPPPLFALSYSVACLNANTSASGIIIKLTSPEINIINTTLALISFEINTENNLSIVKKAKTIKLDE</sequence>